<keyword evidence="2" id="KW-1185">Reference proteome</keyword>
<evidence type="ECO:0008006" key="3">
    <source>
        <dbReference type="Google" id="ProtNLM"/>
    </source>
</evidence>
<sequence length="289" mass="30790">MNLRTSSWMLGGAALLLLAAGLGFLQSGTAEESSGAREAAEAAPASRPLSADLLREYNRAGRLDGFVRQALSHPEAGGVFYAVQALRRCHGIAGAEAATAGAASGEARAAAETLRQRCAGLSAEDTGDRRIARLAADGLRRKDPLLALALRAGKSAYQAPERRQSLLFDLLAAGDPLLVQDVATRLAVRADAGTGTRGYRFEGVFHPQSQDDGMELAFYLLPCGLGLDCTQAADWDLLARCANGFECAASRQDYVQAVLRDRPGAYERTMALYRRMLDAIRTGRIDAFA</sequence>
<dbReference type="Proteomes" id="UP001242732">
    <property type="component" value="Chromosome"/>
</dbReference>
<dbReference type="RefSeq" id="WP_011797352.1">
    <property type="nucleotide sequence ID" value="NZ_CP023687.1"/>
</dbReference>
<dbReference type="GeneID" id="79789312"/>
<dbReference type="EMBL" id="CP127363">
    <property type="protein sequence ID" value="WIY49466.1"/>
    <property type="molecule type" value="Genomic_DNA"/>
</dbReference>
<evidence type="ECO:0000313" key="1">
    <source>
        <dbReference type="EMBL" id="WIY49466.1"/>
    </source>
</evidence>
<proteinExistence type="predicted"/>
<name>A0ABY9ARF2_PARCI</name>
<organism evidence="1 2">
    <name type="scientific">Paracidovorax citrulli</name>
    <name type="common">Acidovorax citrulli</name>
    <dbReference type="NCBI Taxonomy" id="80869"/>
    <lineage>
        <taxon>Bacteria</taxon>
        <taxon>Pseudomonadati</taxon>
        <taxon>Pseudomonadota</taxon>
        <taxon>Betaproteobacteria</taxon>
        <taxon>Burkholderiales</taxon>
        <taxon>Comamonadaceae</taxon>
        <taxon>Paracidovorax</taxon>
    </lineage>
</organism>
<reference evidence="1 2" key="1">
    <citation type="submission" date="2023-06" db="EMBL/GenBank/DDBJ databases">
        <authorList>
            <person name="Ham H."/>
            <person name="Park D.S."/>
        </authorList>
    </citation>
    <scope>NUCLEOTIDE SEQUENCE [LARGE SCALE GENOMIC DNA]</scope>
    <source>
        <strain evidence="1 2">KACC 17005</strain>
    </source>
</reference>
<evidence type="ECO:0000313" key="2">
    <source>
        <dbReference type="Proteomes" id="UP001242732"/>
    </source>
</evidence>
<protein>
    <recommendedName>
        <fullName evidence="3">Lipoprotein</fullName>
    </recommendedName>
</protein>
<gene>
    <name evidence="1" type="ORF">QRO08_02545</name>
</gene>
<accession>A0ABY9ARF2</accession>